<evidence type="ECO:0000313" key="7">
    <source>
        <dbReference type="Proteomes" id="UP000578531"/>
    </source>
</evidence>
<dbReference type="InterPro" id="IPR018392">
    <property type="entry name" value="LysM"/>
</dbReference>
<dbReference type="InterPro" id="IPR052210">
    <property type="entry name" value="LysM1-like"/>
</dbReference>
<dbReference type="PANTHER" id="PTHR34997">
    <property type="entry name" value="AM15"/>
    <property type="match status" value="1"/>
</dbReference>
<dbReference type="EMBL" id="JACCJC010000041">
    <property type="protein sequence ID" value="KAF6233176.1"/>
    <property type="molecule type" value="Genomic_DNA"/>
</dbReference>
<dbReference type="Pfam" id="PF01476">
    <property type="entry name" value="LysM"/>
    <property type="match status" value="2"/>
</dbReference>
<dbReference type="GO" id="GO:0008061">
    <property type="term" value="F:chitin binding"/>
    <property type="evidence" value="ECO:0007669"/>
    <property type="project" value="UniProtKB-KW"/>
</dbReference>
<proteinExistence type="predicted"/>
<feature type="region of interest" description="Disordered" evidence="4">
    <location>
        <begin position="131"/>
        <end position="151"/>
    </location>
</feature>
<dbReference type="OrthoDB" id="5985073at2759"/>
<evidence type="ECO:0000259" key="5">
    <source>
        <dbReference type="PROSITE" id="PS51782"/>
    </source>
</evidence>
<accession>A0A8H6FR51</accession>
<keyword evidence="1" id="KW-0147">Chitin-binding</keyword>
<feature type="compositionally biased region" description="Low complexity" evidence="4">
    <location>
        <begin position="135"/>
        <end position="151"/>
    </location>
</feature>
<name>A0A8H6FR51_9LECA</name>
<keyword evidence="7" id="KW-1185">Reference proteome</keyword>
<protein>
    <recommendedName>
        <fullName evidence="5">LysM domain-containing protein</fullName>
    </recommendedName>
</protein>
<gene>
    <name evidence="6" type="ORF">HO173_008720</name>
</gene>
<evidence type="ECO:0000313" key="6">
    <source>
        <dbReference type="EMBL" id="KAF6233176.1"/>
    </source>
</evidence>
<feature type="compositionally biased region" description="Polar residues" evidence="4">
    <location>
        <begin position="466"/>
        <end position="486"/>
    </location>
</feature>
<dbReference type="Proteomes" id="UP000578531">
    <property type="component" value="Unassembled WGS sequence"/>
</dbReference>
<dbReference type="AlphaFoldDB" id="A0A8H6FR51"/>
<keyword evidence="2" id="KW-0732">Signal</keyword>
<feature type="compositionally biased region" description="Low complexity" evidence="4">
    <location>
        <begin position="593"/>
        <end position="615"/>
    </location>
</feature>
<feature type="domain" description="LysM" evidence="5">
    <location>
        <begin position="379"/>
        <end position="433"/>
    </location>
</feature>
<feature type="region of interest" description="Disordered" evidence="4">
    <location>
        <begin position="443"/>
        <end position="503"/>
    </location>
</feature>
<organism evidence="6 7">
    <name type="scientific">Letharia columbiana</name>
    <dbReference type="NCBI Taxonomy" id="112416"/>
    <lineage>
        <taxon>Eukaryota</taxon>
        <taxon>Fungi</taxon>
        <taxon>Dikarya</taxon>
        <taxon>Ascomycota</taxon>
        <taxon>Pezizomycotina</taxon>
        <taxon>Lecanoromycetes</taxon>
        <taxon>OSLEUM clade</taxon>
        <taxon>Lecanoromycetidae</taxon>
        <taxon>Lecanorales</taxon>
        <taxon>Lecanorineae</taxon>
        <taxon>Parmeliaceae</taxon>
        <taxon>Letharia</taxon>
    </lineage>
</organism>
<sequence length="679" mass="70431">MLDNIPYTSFLVFTSYAAAFSLYPTVNPDSLAKSFGISVGCLDALNETVACDQTLFQMSNTVDSYLWTTENVTGLCTADCIQSSRKWWLDVQDRCDMDTITAYGKLIPAESIAGRFFDGLNIACLRSGTSPTAPGVSGNGSSNSTGSAPYSNSSASLSGSAPYLNSSSKSNPNSSALSWCLIESQGWVGSDIIRPDCSTDPTDPSCSDPTDVAPQNERIANLYGNDMLCSDCFLRMFYQRMSSPYLPDSDYSDYLVAQYQDILDVCRISMPELMVRALPYYEDARGLYDGVPLSSDNSLMPPFTSNGSQFSNGTNSTTTCSGQSICAADLKGTNIPANGTWCNALSAKYSVATGDLQAAIGDPGCVFLVSSYCVPAACTLMKVPFGASCDSIASSLSTAGLNTSPVSTVQFRKWNPNINGLCDNLNTGDYVCTSAPGGSYVPPPFSNTNSNASALQRGGGDGSDTGAPSNPTAPFSNSTLPTNTVVSPSSGSSGSGSAAPSPTQKGISASCAKYSQAKKGDYCSTFAQEHNIASAQLYALNSALGDAGKSCDTAFWSGYYYCVGSSDASAAGGNNTTSVTTALSAIDAAPVTTTTTSDSAPTAATGGDPATPSPTQSGIASPCAKYAQAHAGDTCSSFATANQITPADLYSRNGALGENGENCETKFWAGYFYCVGGTD</sequence>
<evidence type="ECO:0000256" key="1">
    <source>
        <dbReference type="ARBA" id="ARBA00022669"/>
    </source>
</evidence>
<comment type="caution">
    <text evidence="6">The sequence shown here is derived from an EMBL/GenBank/DDBJ whole genome shotgun (WGS) entry which is preliminary data.</text>
</comment>
<evidence type="ECO:0000256" key="4">
    <source>
        <dbReference type="SAM" id="MobiDB-lite"/>
    </source>
</evidence>
<reference evidence="6 7" key="1">
    <citation type="journal article" date="2020" name="Genomics">
        <title>Complete, high-quality genomes from long-read metagenomic sequencing of two wolf lichen thalli reveals enigmatic genome architecture.</title>
        <authorList>
            <person name="McKenzie S.K."/>
            <person name="Walston R.F."/>
            <person name="Allen J.L."/>
        </authorList>
    </citation>
    <scope>NUCLEOTIDE SEQUENCE [LARGE SCALE GENOMIC DNA]</scope>
    <source>
        <strain evidence="6">WasteWater2</strain>
    </source>
</reference>
<dbReference type="Gene3D" id="3.10.350.10">
    <property type="entry name" value="LysM domain"/>
    <property type="match status" value="3"/>
</dbReference>
<feature type="region of interest" description="Disordered" evidence="4">
    <location>
        <begin position="593"/>
        <end position="619"/>
    </location>
</feature>
<dbReference type="RefSeq" id="XP_037162598.1">
    <property type="nucleotide sequence ID" value="XM_037310616.1"/>
</dbReference>
<feature type="compositionally biased region" description="Low complexity" evidence="4">
    <location>
        <begin position="487"/>
        <end position="502"/>
    </location>
</feature>
<evidence type="ECO:0000256" key="3">
    <source>
        <dbReference type="ARBA" id="ARBA00023026"/>
    </source>
</evidence>
<evidence type="ECO:0000256" key="2">
    <source>
        <dbReference type="ARBA" id="ARBA00022729"/>
    </source>
</evidence>
<feature type="domain" description="LysM" evidence="5">
    <location>
        <begin position="625"/>
        <end position="675"/>
    </location>
</feature>
<dbReference type="InterPro" id="IPR036779">
    <property type="entry name" value="LysM_dom_sf"/>
</dbReference>
<dbReference type="PANTHER" id="PTHR34997:SF2">
    <property type="entry name" value="LYSM DOMAIN-CONTAINING PROTEIN-RELATED"/>
    <property type="match status" value="1"/>
</dbReference>
<keyword evidence="3" id="KW-0843">Virulence</keyword>
<dbReference type="PROSITE" id="PS51782">
    <property type="entry name" value="LYSM"/>
    <property type="match status" value="3"/>
</dbReference>
<dbReference type="GeneID" id="59290374"/>
<feature type="domain" description="LysM" evidence="5">
    <location>
        <begin position="513"/>
        <end position="563"/>
    </location>
</feature>